<reference evidence="1" key="1">
    <citation type="submission" date="2016-07" db="EMBL/GenBank/DDBJ databases">
        <authorList>
            <person name="Bretaudeau A."/>
        </authorList>
    </citation>
    <scope>NUCLEOTIDE SEQUENCE</scope>
    <source>
        <strain evidence="1">Rice</strain>
        <tissue evidence="1">Whole body</tissue>
    </source>
</reference>
<accession>A0A2H1WTM1</accession>
<gene>
    <name evidence="1" type="ORF">SFRICE_022728</name>
</gene>
<name>A0A2H1WTM1_SPOFR</name>
<protein>
    <submittedName>
        <fullName evidence="1">SFRICE_022728</fullName>
    </submittedName>
</protein>
<dbReference type="AlphaFoldDB" id="A0A2H1WTM1"/>
<proteinExistence type="predicted"/>
<sequence>MEKSFTSFESHSRMPAVGELMMKSQLRFTHVLLKEQSSALLEPRLRTLLIMKSLSLASWLGNWLPCNVSCVRFPHGTTLCVIHRLLFRVWLSCICEIVYLSLLKTVFFKWNKPANEQTDHLIVSNRRRPWTLETTEALQIRCQSFGGCGITPVEPAHSCRSMALPHLATLKFAIISLARKVEDCSLKSSGLSENGAARGKNHPMTSFALGEARGSVRLLLTKNHPVPTPAFRGSAPYASHVGIADDAVRTMRISGRSCMSFYTRQTKIRCVRFVRCGPVDAYLKG</sequence>
<evidence type="ECO:0000313" key="1">
    <source>
        <dbReference type="EMBL" id="SOQ56415.1"/>
    </source>
</evidence>
<organism evidence="1">
    <name type="scientific">Spodoptera frugiperda</name>
    <name type="common">Fall armyworm</name>
    <dbReference type="NCBI Taxonomy" id="7108"/>
    <lineage>
        <taxon>Eukaryota</taxon>
        <taxon>Metazoa</taxon>
        <taxon>Ecdysozoa</taxon>
        <taxon>Arthropoda</taxon>
        <taxon>Hexapoda</taxon>
        <taxon>Insecta</taxon>
        <taxon>Pterygota</taxon>
        <taxon>Neoptera</taxon>
        <taxon>Endopterygota</taxon>
        <taxon>Lepidoptera</taxon>
        <taxon>Glossata</taxon>
        <taxon>Ditrysia</taxon>
        <taxon>Noctuoidea</taxon>
        <taxon>Noctuidae</taxon>
        <taxon>Amphipyrinae</taxon>
        <taxon>Spodoptera</taxon>
    </lineage>
</organism>
<dbReference type="EMBL" id="ODYU01010972">
    <property type="protein sequence ID" value="SOQ56415.1"/>
    <property type="molecule type" value="Genomic_DNA"/>
</dbReference>